<dbReference type="EMBL" id="CP006835">
    <property type="protein sequence ID" value="AGZ52132.1"/>
    <property type="molecule type" value="Genomic_DNA"/>
</dbReference>
<dbReference type="KEGG" id="mkn:MKAN_18930"/>
<gene>
    <name evidence="3" type="ORF">MKAN_18930</name>
</gene>
<dbReference type="eggNOG" id="COG2132">
    <property type="taxonomic scope" value="Bacteria"/>
</dbReference>
<accession>U5WT80</accession>
<sequence>MVAVHRIPSRHDLHRNPIMVPPTWLTALAWVALASGFASAVIILIDVYARGYRQRMGIMEAVWPITALYFGPAAVWMYWRYGRPNSRRWLRQHQLDRPPDKPKWATTAIGVSHCGAGCTLGDIIAEFAVFALGVELLGRALLPEYIGDYVAALALGILFQYYAIAPMRGLGFRDGMVAAAKADVLSLTAFEVGLFGWMAVMSFVLFPASPLHPDTAAYWFLMQIGMIIGFATAWPANVWLIRRGIKEAM</sequence>
<evidence type="ECO:0000313" key="4">
    <source>
        <dbReference type="Proteomes" id="UP000017786"/>
    </source>
</evidence>
<feature type="transmembrane region" description="Helical" evidence="1">
    <location>
        <begin position="218"/>
        <end position="241"/>
    </location>
</feature>
<dbReference type="HOGENOM" id="CLU_030096_0_0_11"/>
<dbReference type="InterPro" id="IPR025509">
    <property type="entry name" value="DUF4396"/>
</dbReference>
<feature type="domain" description="DUF4396" evidence="2">
    <location>
        <begin position="104"/>
        <end position="246"/>
    </location>
</feature>
<feature type="transmembrane region" description="Helical" evidence="1">
    <location>
        <begin position="61"/>
        <end position="79"/>
    </location>
</feature>
<dbReference type="AlphaFoldDB" id="U5WT80"/>
<evidence type="ECO:0000259" key="2">
    <source>
        <dbReference type="Pfam" id="PF14342"/>
    </source>
</evidence>
<dbReference type="Pfam" id="PF14342">
    <property type="entry name" value="DUF4396"/>
    <property type="match status" value="1"/>
</dbReference>
<feature type="transmembrane region" description="Helical" evidence="1">
    <location>
        <begin position="146"/>
        <end position="164"/>
    </location>
</feature>
<feature type="transmembrane region" description="Helical" evidence="1">
    <location>
        <begin position="184"/>
        <end position="206"/>
    </location>
</feature>
<protein>
    <submittedName>
        <fullName evidence="3">Membrane protein</fullName>
    </submittedName>
</protein>
<keyword evidence="1" id="KW-0812">Transmembrane</keyword>
<evidence type="ECO:0000256" key="1">
    <source>
        <dbReference type="SAM" id="Phobius"/>
    </source>
</evidence>
<proteinExistence type="predicted"/>
<keyword evidence="1" id="KW-0472">Membrane</keyword>
<keyword evidence="1" id="KW-1133">Transmembrane helix</keyword>
<name>U5WT80_MYCKA</name>
<organism evidence="3 4">
    <name type="scientific">Mycobacterium kansasii ATCC 12478</name>
    <dbReference type="NCBI Taxonomy" id="557599"/>
    <lineage>
        <taxon>Bacteria</taxon>
        <taxon>Bacillati</taxon>
        <taxon>Actinomycetota</taxon>
        <taxon>Actinomycetes</taxon>
        <taxon>Mycobacteriales</taxon>
        <taxon>Mycobacteriaceae</taxon>
        <taxon>Mycobacterium</taxon>
    </lineage>
</organism>
<evidence type="ECO:0000313" key="3">
    <source>
        <dbReference type="EMBL" id="AGZ52132.1"/>
    </source>
</evidence>
<dbReference type="Proteomes" id="UP000017786">
    <property type="component" value="Chromosome"/>
</dbReference>
<feature type="transmembrane region" description="Helical" evidence="1">
    <location>
        <begin position="27"/>
        <end position="49"/>
    </location>
</feature>
<reference evidence="3 4" key="1">
    <citation type="submission" date="2013-10" db="EMBL/GenBank/DDBJ databases">
        <title>Genome sequence of Mycobacterium kansasii.</title>
        <authorList>
            <consortium name="McGill University Mycobacterium genome consortium"/>
            <person name="Veyrier F.J."/>
            <person name="Behr M.A."/>
        </authorList>
    </citation>
    <scope>NUCLEOTIDE SEQUENCE [LARGE SCALE GENOMIC DNA]</scope>
    <source>
        <strain evidence="3 4">ATCC 12478</strain>
    </source>
</reference>